<protein>
    <submittedName>
        <fullName evidence="1">Uncharacterized protein</fullName>
    </submittedName>
</protein>
<name>A0A1F4T637_UNCSA</name>
<dbReference type="AlphaFoldDB" id="A0A1F4T637"/>
<comment type="caution">
    <text evidence="1">The sequence shown here is derived from an EMBL/GenBank/DDBJ whole genome shotgun (WGS) entry which is preliminary data.</text>
</comment>
<dbReference type="SUPFAM" id="SSF49464">
    <property type="entry name" value="Carboxypeptidase regulatory domain-like"/>
    <property type="match status" value="1"/>
</dbReference>
<dbReference type="EMBL" id="MEUG01000001">
    <property type="protein sequence ID" value="OGC28281.1"/>
    <property type="molecule type" value="Genomic_DNA"/>
</dbReference>
<gene>
    <name evidence="1" type="ORF">A3K49_04790</name>
</gene>
<dbReference type="Gene3D" id="2.60.40.1120">
    <property type="entry name" value="Carboxypeptidase-like, regulatory domain"/>
    <property type="match status" value="1"/>
</dbReference>
<dbReference type="Proteomes" id="UP000178602">
    <property type="component" value="Unassembled WGS sequence"/>
</dbReference>
<accession>A0A1F4T637</accession>
<reference evidence="1 2" key="1">
    <citation type="journal article" date="2016" name="Nat. Commun.">
        <title>Thousands of microbial genomes shed light on interconnected biogeochemical processes in an aquifer system.</title>
        <authorList>
            <person name="Anantharaman K."/>
            <person name="Brown C.T."/>
            <person name="Hug L.A."/>
            <person name="Sharon I."/>
            <person name="Castelle C.J."/>
            <person name="Probst A.J."/>
            <person name="Thomas B.C."/>
            <person name="Singh A."/>
            <person name="Wilkins M.J."/>
            <person name="Karaoz U."/>
            <person name="Brodie E.L."/>
            <person name="Williams K.H."/>
            <person name="Hubbard S.S."/>
            <person name="Banfield J.F."/>
        </authorList>
    </citation>
    <scope>NUCLEOTIDE SEQUENCE [LARGE SCALE GENOMIC DNA]</scope>
</reference>
<proteinExistence type="predicted"/>
<evidence type="ECO:0000313" key="1">
    <source>
        <dbReference type="EMBL" id="OGC28281.1"/>
    </source>
</evidence>
<organism evidence="1 2">
    <name type="scientific">candidate division WOR-1 bacterium RIFOXYC12_FULL_54_18</name>
    <dbReference type="NCBI Taxonomy" id="1802584"/>
    <lineage>
        <taxon>Bacteria</taxon>
        <taxon>Bacillati</taxon>
        <taxon>Saganbacteria</taxon>
    </lineage>
</organism>
<evidence type="ECO:0000313" key="2">
    <source>
        <dbReference type="Proteomes" id="UP000178602"/>
    </source>
</evidence>
<dbReference type="InterPro" id="IPR008969">
    <property type="entry name" value="CarboxyPept-like_regulatory"/>
</dbReference>
<sequence>MMIAVAAITGATFAADPQAPTMPFYWVNGKINNWTATDTRKLIVFNNDYGSTVNNLQVTVNSDGTFKFNIYELKYFHQKENWLEVDGKPVFIMAIVRHWGSSTPPLNMGTAEIASVNWDKGYIDVDLSLVTGGGPNDFSGGMIAGYVSSEATKQMIAGAGMSELPDGAATTTGANGVYLFSQTFNTGNDHGVTAVASSYDPATKSTAVSPTKVSWVNFALKGGGIVDTGLYIERDGDGLNASTTISWAPLMINNPAIWMLTGSGVGVYTDAPTNWVKVYENGAIESAYTGEFTLAANGITHQGQVGAGYAEVYYKAVAQGGVFATAPAVGKVNVVVAGGKKWTLFNSPFLALPGDPNLILGKQGAYTPGSEPATSVRIFSFENSGWNRVSYYDGNSWVAVPGANAAISDPQQGLYLLTKSTDADKVFSIVGNVKPLNTVSAYTITQNWNVVGIPYPRQMDLNLIKLDVGTKNDNWEQADRVYGRLNNGFNTCSFLKADGTWAPQPGVTGVDVINATPLYYRSRTVNPINWNLTPSIQGYQ</sequence>